<name>A0A820CEC1_9BILA</name>
<dbReference type="GO" id="GO:0008541">
    <property type="term" value="C:proteasome regulatory particle, lid subcomplex"/>
    <property type="evidence" value="ECO:0007669"/>
    <property type="project" value="TreeGrafter"/>
</dbReference>
<dbReference type="GO" id="GO:0005829">
    <property type="term" value="C:cytosol"/>
    <property type="evidence" value="ECO:0007669"/>
    <property type="project" value="TreeGrafter"/>
</dbReference>
<comment type="caution">
    <text evidence="3">The sequence shown here is derived from an EMBL/GenBank/DDBJ whole genome shotgun (WGS) entry which is preliminary data.</text>
</comment>
<reference evidence="3" key="1">
    <citation type="submission" date="2021-02" db="EMBL/GenBank/DDBJ databases">
        <authorList>
            <person name="Nowell W R."/>
        </authorList>
    </citation>
    <scope>NUCLEOTIDE SEQUENCE</scope>
</reference>
<gene>
    <name evidence="3" type="ORF">OXD698_LOCUS41942</name>
</gene>
<dbReference type="GO" id="GO:0006511">
    <property type="term" value="P:ubiquitin-dependent protein catabolic process"/>
    <property type="evidence" value="ECO:0007669"/>
    <property type="project" value="TreeGrafter"/>
</dbReference>
<dbReference type="PANTHER" id="PTHR10539">
    <property type="entry name" value="26S PROTEASOME NON-ATPASE REGULATORY SUBUNIT 13"/>
    <property type="match status" value="1"/>
</dbReference>
<proteinExistence type="predicted"/>
<feature type="domain" description="PSD13 N-terminal" evidence="2">
    <location>
        <begin position="23"/>
        <end position="234"/>
    </location>
</feature>
<accession>A0A820CEC1</accession>
<sequence length="234" mass="27166">MSSRVANYLSERKSIGGSLANEWIELESLYQSRLWHELTLRVASFVHRDELQQGDQLKKFYENFLSDFEHRINQLALVEIIIPITRTFKHVDEAIQFIQQLREKVKANSLAVLLCDITIGKAYLVTKNLNETKRIIEDLTPKFDEIDHLTTVHSRFYDLASNYYRVMGNHSEYYQNALKNLGCVDNSSMALKEKAERAFNLGLAALLAENVYNFGEILQHPVLDALKNTREQWL</sequence>
<evidence type="ECO:0000256" key="1">
    <source>
        <dbReference type="ARBA" id="ARBA00022942"/>
    </source>
</evidence>
<dbReference type="GO" id="GO:0005198">
    <property type="term" value="F:structural molecule activity"/>
    <property type="evidence" value="ECO:0007669"/>
    <property type="project" value="TreeGrafter"/>
</dbReference>
<evidence type="ECO:0000259" key="2">
    <source>
        <dbReference type="Pfam" id="PF22037"/>
    </source>
</evidence>
<keyword evidence="1" id="KW-0647">Proteasome</keyword>
<feature type="non-terminal residue" evidence="3">
    <location>
        <position position="234"/>
    </location>
</feature>
<evidence type="ECO:0000313" key="4">
    <source>
        <dbReference type="Proteomes" id="UP000663844"/>
    </source>
</evidence>
<dbReference type="PANTHER" id="PTHR10539:SF0">
    <property type="entry name" value="26S PROTEASOME NON-ATPASE REGULATORY SUBUNIT 13"/>
    <property type="match status" value="1"/>
</dbReference>
<dbReference type="GO" id="GO:0005634">
    <property type="term" value="C:nucleus"/>
    <property type="evidence" value="ECO:0007669"/>
    <property type="project" value="TreeGrafter"/>
</dbReference>
<dbReference type="InterPro" id="IPR035298">
    <property type="entry name" value="PSMD13"/>
</dbReference>
<protein>
    <recommendedName>
        <fullName evidence="2">PSD13 N-terminal domain-containing protein</fullName>
    </recommendedName>
</protein>
<dbReference type="EMBL" id="CAJOAZ010010532">
    <property type="protein sequence ID" value="CAF4222307.1"/>
    <property type="molecule type" value="Genomic_DNA"/>
</dbReference>
<evidence type="ECO:0000313" key="3">
    <source>
        <dbReference type="EMBL" id="CAF4222307.1"/>
    </source>
</evidence>
<dbReference type="InterPro" id="IPR054179">
    <property type="entry name" value="PSD13_N"/>
</dbReference>
<organism evidence="3 4">
    <name type="scientific">Adineta steineri</name>
    <dbReference type="NCBI Taxonomy" id="433720"/>
    <lineage>
        <taxon>Eukaryota</taxon>
        <taxon>Metazoa</taxon>
        <taxon>Spiralia</taxon>
        <taxon>Gnathifera</taxon>
        <taxon>Rotifera</taxon>
        <taxon>Eurotatoria</taxon>
        <taxon>Bdelloidea</taxon>
        <taxon>Adinetida</taxon>
        <taxon>Adinetidae</taxon>
        <taxon>Adineta</taxon>
    </lineage>
</organism>
<dbReference type="AlphaFoldDB" id="A0A820CEC1"/>
<dbReference type="Proteomes" id="UP000663844">
    <property type="component" value="Unassembled WGS sequence"/>
</dbReference>
<feature type="non-terminal residue" evidence="3">
    <location>
        <position position="1"/>
    </location>
</feature>
<dbReference type="Pfam" id="PF22037">
    <property type="entry name" value="PSD13_N"/>
    <property type="match status" value="1"/>
</dbReference>